<evidence type="ECO:0000313" key="2">
    <source>
        <dbReference type="Proteomes" id="UP001187239"/>
    </source>
</evidence>
<dbReference type="InterPro" id="IPR021316">
    <property type="entry name" value="DUF2913"/>
</dbReference>
<dbReference type="EMBL" id="JAWHXQ010000027">
    <property type="protein sequence ID" value="MDV0614243.1"/>
    <property type="molecule type" value="Genomic_DNA"/>
</dbReference>
<proteinExistence type="predicted"/>
<dbReference type="RefSeq" id="WP_032426764.1">
    <property type="nucleotide sequence ID" value="NZ_BSUB01000023.1"/>
</dbReference>
<gene>
    <name evidence="1" type="ORF">RZO73_27475</name>
</gene>
<dbReference type="Pfam" id="PF11140">
    <property type="entry name" value="DUF2913"/>
    <property type="match status" value="1"/>
</dbReference>
<organism evidence="1 2">
    <name type="scientific">Klebsiella quasipneumoniae subsp. similipneumoniae</name>
    <dbReference type="NCBI Taxonomy" id="1463164"/>
    <lineage>
        <taxon>Bacteria</taxon>
        <taxon>Pseudomonadati</taxon>
        <taxon>Pseudomonadota</taxon>
        <taxon>Gammaproteobacteria</taxon>
        <taxon>Enterobacterales</taxon>
        <taxon>Enterobacteriaceae</taxon>
        <taxon>Klebsiella/Raoultella group</taxon>
        <taxon>Klebsiella</taxon>
        <taxon>Klebsiella pneumoniae complex</taxon>
    </lineage>
</organism>
<evidence type="ECO:0000313" key="1">
    <source>
        <dbReference type="EMBL" id="MDV0614243.1"/>
    </source>
</evidence>
<comment type="caution">
    <text evidence="1">The sequence shown here is derived from an EMBL/GenBank/DDBJ whole genome shotgun (WGS) entry which is preliminary data.</text>
</comment>
<sequence length="203" mass="22754">MAMTERTGHLAWCALVALALARKNGDVLSPVQENLFLTRWLAAALKQRRFSRDVTPDIEWMLKQGRQLGVRANLASKLDYVWRSCTGELTEQNDMFRLTYALETAKDMAWNYRVMSDREWAGRYAVVLNSGVNGVYLLRTNLDAAFDDNGQQTNPLTVRLTGNVAGIMKLLNRCGWQAEPESGASLPHQFSLMARQGVTGKGD</sequence>
<dbReference type="Proteomes" id="UP001187239">
    <property type="component" value="Unassembled WGS sequence"/>
</dbReference>
<accession>A0AAE4SL83</accession>
<reference evidence="1" key="1">
    <citation type="submission" date="2023-10" db="EMBL/GenBank/DDBJ databases">
        <title>Surveillance and assessment of the effects of hospital wastewater treatment on clearance of pathogenic bacterial and antimicrobial resistance genes.</title>
        <authorList>
            <person name="Wu Y."/>
        </authorList>
    </citation>
    <scope>NUCLEOTIDE SEQUENCE</scope>
    <source>
        <strain evidence="1">23-M-SY-8</strain>
    </source>
</reference>
<name>A0AAE4SL83_9ENTR</name>
<protein>
    <submittedName>
        <fullName evidence="1">DUF2913 family protein</fullName>
    </submittedName>
</protein>
<dbReference type="AlphaFoldDB" id="A0AAE4SL83"/>